<dbReference type="EMBL" id="BRVS01000001">
    <property type="protein sequence ID" value="GLB65919.1"/>
    <property type="molecule type" value="Genomic_DNA"/>
</dbReference>
<organism evidence="1 2">
    <name type="scientific">Arthrobacter mangrovi</name>
    <dbReference type="NCBI Taxonomy" id="2966350"/>
    <lineage>
        <taxon>Bacteria</taxon>
        <taxon>Bacillati</taxon>
        <taxon>Actinomycetota</taxon>
        <taxon>Actinomycetes</taxon>
        <taxon>Micrococcales</taxon>
        <taxon>Micrococcaceae</taxon>
        <taxon>Arthrobacter</taxon>
    </lineage>
</organism>
<proteinExistence type="predicted"/>
<dbReference type="InterPro" id="IPR005361">
    <property type="entry name" value="UPF0158"/>
</dbReference>
<dbReference type="Pfam" id="PF03682">
    <property type="entry name" value="UPF0158"/>
    <property type="match status" value="1"/>
</dbReference>
<keyword evidence="2" id="KW-1185">Reference proteome</keyword>
<accession>A0ABQ5MPK4</accession>
<evidence type="ECO:0000313" key="1">
    <source>
        <dbReference type="EMBL" id="GLB65919.1"/>
    </source>
</evidence>
<sequence length="148" mass="17001">MLSIGAIDMDMLITAMEISDTFEAQWWLDPSTGQVEMTSDDAGNSLPSWDLDGHGAVPIPPDDPQRGYRDMRDFIATLDDEQVRAALHHAIEGKRPYRRFKDAVYHYPKVRDDWYTFHQKRMRNHAITWLIAEQLVDPAEAQQAMAQA</sequence>
<evidence type="ECO:0000313" key="2">
    <source>
        <dbReference type="Proteomes" id="UP001209654"/>
    </source>
</evidence>
<comment type="caution">
    <text evidence="1">The sequence shown here is derived from an EMBL/GenBank/DDBJ whole genome shotgun (WGS) entry which is preliminary data.</text>
</comment>
<dbReference type="Proteomes" id="UP001209654">
    <property type="component" value="Unassembled WGS sequence"/>
</dbReference>
<reference evidence="1 2" key="1">
    <citation type="journal article" date="2023" name="Int. J. Syst. Evol. Microbiol.">
        <title>Arthrobacter mangrovi sp. nov., an actinobacterium isolated from the rhizosphere of a mangrove.</title>
        <authorList>
            <person name="Hamada M."/>
            <person name="Saitou S."/>
            <person name="Enomoto N."/>
            <person name="Nanri K."/>
            <person name="Hidaka K."/>
            <person name="Miura T."/>
            <person name="Tamura T."/>
        </authorList>
    </citation>
    <scope>NUCLEOTIDE SEQUENCE [LARGE SCALE GENOMIC DNA]</scope>
    <source>
        <strain evidence="1 2">NBRC 112813</strain>
    </source>
</reference>
<dbReference type="RefSeq" id="WP_264794080.1">
    <property type="nucleotide sequence ID" value="NZ_BRVS01000001.1"/>
</dbReference>
<protein>
    <submittedName>
        <fullName evidence="1">Uncharacterized protein</fullName>
    </submittedName>
</protein>
<gene>
    <name evidence="1" type="ORF">AHIS1636_03580</name>
</gene>
<name>A0ABQ5MPK4_9MICC</name>